<dbReference type="SUPFAM" id="SSF53335">
    <property type="entry name" value="S-adenosyl-L-methionine-dependent methyltransferases"/>
    <property type="match status" value="1"/>
</dbReference>
<dbReference type="EMBL" id="DAASRW010000014">
    <property type="protein sequence ID" value="HAE6748562.1"/>
    <property type="molecule type" value="Genomic_DNA"/>
</dbReference>
<evidence type="ECO:0000313" key="1">
    <source>
        <dbReference type="EMBL" id="HAE6748562.1"/>
    </source>
</evidence>
<dbReference type="InterPro" id="IPR029063">
    <property type="entry name" value="SAM-dependent_MTases_sf"/>
</dbReference>
<sequence>MNTYKQTIKQKSRLNIWETAIARLTTQAENSRILESNYLTNLIDFCWKDTLNQVAIYDESIVLRNGYNWVQKISDSYKPKAASELKIAFFCGPEPENDLDILLSLDVRIENIWAFEIDNNSYNTALQKAKEFYPKLKIFPGSIGEFFKTTHHTFDIIYLDFTSSLLTKKSPPLGVINSVFDNQALSDLGVLIVNSCEPDANEDNATFLASYFMNHEIIESSVINKTNDDDYDDNYDYFSLFIESPTSQGYDDIKSLAKVIKTNISGAYSAFSTSYVMHYASMISPTLRFLQNNSLKRQLFNDKKAEVTATFAEIGSTDFFKTLISTDGEASSPSILGNRFLDNESYPFWNFIDSLNGSGTSISSYFKSFFTTAKEGVSILNAVQFRESFHSMLTGARKLLSQRMLNAIPQIIKAIPDARGGLFCDIPLPHLWLEVALNQLGAPYHVNVKMHNRWKYKAKTRTMHTDLFVFDRCRGFYDSMPMIDQYETILTNIEEQIFARCCIDIIGKQCRWPTPKLYFGSNLIGINESDWSEFAELREREIIKE</sequence>
<comment type="caution">
    <text evidence="1">The sequence shown here is derived from an EMBL/GenBank/DDBJ whole genome shotgun (WGS) entry which is preliminary data.</text>
</comment>
<reference evidence="1" key="1">
    <citation type="journal article" date="2018" name="Genome Biol.">
        <title>SKESA: strategic k-mer extension for scrupulous assemblies.</title>
        <authorList>
            <person name="Souvorov A."/>
            <person name="Agarwala R."/>
            <person name="Lipman D.J."/>
        </authorList>
    </citation>
    <scope>NUCLEOTIDE SEQUENCE</scope>
    <source>
        <strain evidence="2">13-2733</strain>
        <strain evidence="1">13-2740</strain>
    </source>
</reference>
<dbReference type="EMBL" id="DAATPN010000015">
    <property type="protein sequence ID" value="HAE9563472.1"/>
    <property type="molecule type" value="Genomic_DNA"/>
</dbReference>
<organism evidence="1">
    <name type="scientific">Salmonella enterica subsp. enterica serovar Braenderup</name>
    <dbReference type="NCBI Taxonomy" id="149391"/>
    <lineage>
        <taxon>Bacteria</taxon>
        <taxon>Pseudomonadati</taxon>
        <taxon>Pseudomonadota</taxon>
        <taxon>Gammaproteobacteria</taxon>
        <taxon>Enterobacterales</taxon>
        <taxon>Enterobacteriaceae</taxon>
        <taxon>Salmonella</taxon>
    </lineage>
</organism>
<gene>
    <name evidence="1" type="ORF">G4L02_004358</name>
    <name evidence="2" type="ORF">G4Y23_004281</name>
</gene>
<protein>
    <submittedName>
        <fullName evidence="1">Uncharacterized protein</fullName>
    </submittedName>
</protein>
<accession>A0A735AKR2</accession>
<name>A0A735AKR2_SALET</name>
<evidence type="ECO:0000313" key="2">
    <source>
        <dbReference type="EMBL" id="HAE9563472.1"/>
    </source>
</evidence>
<dbReference type="AlphaFoldDB" id="A0A735AKR2"/>
<proteinExistence type="predicted"/>
<reference evidence="1" key="2">
    <citation type="submission" date="2018-07" db="EMBL/GenBank/DDBJ databases">
        <authorList>
            <consortium name="NCBI Pathogen Detection Project"/>
        </authorList>
    </citation>
    <scope>NUCLEOTIDE SEQUENCE</scope>
    <source>
        <strain evidence="2">13-2733</strain>
        <strain evidence="1">13-2740</strain>
    </source>
</reference>